<organism evidence="1">
    <name type="scientific">marine metagenome</name>
    <dbReference type="NCBI Taxonomy" id="408172"/>
    <lineage>
        <taxon>unclassified sequences</taxon>
        <taxon>metagenomes</taxon>
        <taxon>ecological metagenomes</taxon>
    </lineage>
</organism>
<feature type="non-terminal residue" evidence="1">
    <location>
        <position position="30"/>
    </location>
</feature>
<name>A0A381WYX4_9ZZZZ</name>
<gene>
    <name evidence="1" type="ORF">METZ01_LOCUS110504</name>
</gene>
<accession>A0A381WYX4</accession>
<reference evidence="1" key="1">
    <citation type="submission" date="2018-05" db="EMBL/GenBank/DDBJ databases">
        <authorList>
            <person name="Lanie J.A."/>
            <person name="Ng W.-L."/>
            <person name="Kazmierczak K.M."/>
            <person name="Andrzejewski T.M."/>
            <person name="Davidsen T.M."/>
            <person name="Wayne K.J."/>
            <person name="Tettelin H."/>
            <person name="Glass J.I."/>
            <person name="Rusch D."/>
            <person name="Podicherti R."/>
            <person name="Tsui H.-C.T."/>
            <person name="Winkler M.E."/>
        </authorList>
    </citation>
    <scope>NUCLEOTIDE SEQUENCE</scope>
</reference>
<dbReference type="AlphaFoldDB" id="A0A381WYX4"/>
<feature type="non-terminal residue" evidence="1">
    <location>
        <position position="1"/>
    </location>
</feature>
<evidence type="ECO:0000313" key="1">
    <source>
        <dbReference type="EMBL" id="SVA57650.1"/>
    </source>
</evidence>
<proteinExistence type="predicted"/>
<dbReference type="EMBL" id="UINC01013322">
    <property type="protein sequence ID" value="SVA57650.1"/>
    <property type="molecule type" value="Genomic_DNA"/>
</dbReference>
<sequence length="30" mass="3314">VKLNLEIMMNWVTGKSVGIQIQLNLGLMIG</sequence>
<protein>
    <submittedName>
        <fullName evidence="1">Uncharacterized protein</fullName>
    </submittedName>
</protein>